<proteinExistence type="predicted"/>
<sequence length="71" mass="7837">MFLRYLMALPLLVASVVGVPTGYHVLSSYLYRRELLDEKFDVAGEFRESFTENVVGWPIALATCCSSCSGG</sequence>
<name>A0ABX9DUG8_9PSEU</name>
<dbReference type="EMBL" id="QLTT01000019">
    <property type="protein sequence ID" value="RAS57942.1"/>
    <property type="molecule type" value="Genomic_DNA"/>
</dbReference>
<comment type="caution">
    <text evidence="1">The sequence shown here is derived from an EMBL/GenBank/DDBJ whole genome shotgun (WGS) entry which is preliminary data.</text>
</comment>
<protein>
    <submittedName>
        <fullName evidence="1">Uncharacterized protein</fullName>
    </submittedName>
</protein>
<dbReference type="RefSeq" id="WP_146772102.1">
    <property type="nucleotide sequence ID" value="NZ_QLTT01000019.1"/>
</dbReference>
<organism evidence="1 2">
    <name type="scientific">Lentzea atacamensis</name>
    <dbReference type="NCBI Taxonomy" id="531938"/>
    <lineage>
        <taxon>Bacteria</taxon>
        <taxon>Bacillati</taxon>
        <taxon>Actinomycetota</taxon>
        <taxon>Actinomycetes</taxon>
        <taxon>Pseudonocardiales</taxon>
        <taxon>Pseudonocardiaceae</taxon>
        <taxon>Lentzea</taxon>
    </lineage>
</organism>
<dbReference type="Proteomes" id="UP000248714">
    <property type="component" value="Unassembled WGS sequence"/>
</dbReference>
<keyword evidence="2" id="KW-1185">Reference proteome</keyword>
<evidence type="ECO:0000313" key="1">
    <source>
        <dbReference type="EMBL" id="RAS57942.1"/>
    </source>
</evidence>
<gene>
    <name evidence="1" type="ORF">C8D87_1197</name>
</gene>
<evidence type="ECO:0000313" key="2">
    <source>
        <dbReference type="Proteomes" id="UP000248714"/>
    </source>
</evidence>
<reference evidence="1 2" key="1">
    <citation type="submission" date="2018-06" db="EMBL/GenBank/DDBJ databases">
        <title>Genomic Encyclopedia of Type Strains, Phase IV (KMG-IV): sequencing the most valuable type-strain genomes for metagenomic binning, comparative biology and taxonomic classification.</title>
        <authorList>
            <person name="Goeker M."/>
        </authorList>
    </citation>
    <scope>NUCLEOTIDE SEQUENCE [LARGE SCALE GENOMIC DNA]</scope>
    <source>
        <strain evidence="1 2">DSM 45479</strain>
    </source>
</reference>
<accession>A0ABX9DUG8</accession>